<evidence type="ECO:0000313" key="2">
    <source>
        <dbReference type="EMBL" id="OJT05819.1"/>
    </source>
</evidence>
<feature type="compositionally biased region" description="Basic residues" evidence="1">
    <location>
        <begin position="42"/>
        <end position="51"/>
    </location>
</feature>
<dbReference type="Proteomes" id="UP000184267">
    <property type="component" value="Unassembled WGS sequence"/>
</dbReference>
<protein>
    <submittedName>
        <fullName evidence="2">Uncharacterized protein</fullName>
    </submittedName>
</protein>
<reference evidence="2 3" key="1">
    <citation type="submission" date="2016-10" db="EMBL/GenBank/DDBJ databases">
        <title>Genome sequence of the basidiomycete white-rot fungus Trametes pubescens.</title>
        <authorList>
            <person name="Makela M.R."/>
            <person name="Granchi Z."/>
            <person name="Peng M."/>
            <person name="De Vries R.P."/>
            <person name="Grigoriev I."/>
            <person name="Riley R."/>
            <person name="Hilden K."/>
        </authorList>
    </citation>
    <scope>NUCLEOTIDE SEQUENCE [LARGE SCALE GENOMIC DNA]</scope>
    <source>
        <strain evidence="2 3">FBCC735</strain>
    </source>
</reference>
<feature type="region of interest" description="Disordered" evidence="1">
    <location>
        <begin position="1"/>
        <end position="51"/>
    </location>
</feature>
<dbReference type="AlphaFoldDB" id="A0A1M2VDX9"/>
<evidence type="ECO:0000256" key="1">
    <source>
        <dbReference type="SAM" id="MobiDB-lite"/>
    </source>
</evidence>
<keyword evidence="3" id="KW-1185">Reference proteome</keyword>
<gene>
    <name evidence="2" type="ORF">TRAPUB_3336</name>
</gene>
<comment type="caution">
    <text evidence="2">The sequence shown here is derived from an EMBL/GenBank/DDBJ whole genome shotgun (WGS) entry which is preliminary data.</text>
</comment>
<proteinExistence type="predicted"/>
<name>A0A1M2VDX9_TRAPU</name>
<dbReference type="EMBL" id="MNAD01001377">
    <property type="protein sequence ID" value="OJT05819.1"/>
    <property type="molecule type" value="Genomic_DNA"/>
</dbReference>
<accession>A0A1M2VDX9</accession>
<evidence type="ECO:0000313" key="3">
    <source>
        <dbReference type="Proteomes" id="UP000184267"/>
    </source>
</evidence>
<sequence length="51" mass="5656">MQASDASGMVFEGAWMGSTPTKTPGDERELGTILGHETSRAMARRTRQKWM</sequence>
<organism evidence="2 3">
    <name type="scientific">Trametes pubescens</name>
    <name type="common">White-rot fungus</name>
    <dbReference type="NCBI Taxonomy" id="154538"/>
    <lineage>
        <taxon>Eukaryota</taxon>
        <taxon>Fungi</taxon>
        <taxon>Dikarya</taxon>
        <taxon>Basidiomycota</taxon>
        <taxon>Agaricomycotina</taxon>
        <taxon>Agaricomycetes</taxon>
        <taxon>Polyporales</taxon>
        <taxon>Polyporaceae</taxon>
        <taxon>Trametes</taxon>
    </lineage>
</organism>